<reference evidence="2 3" key="1">
    <citation type="submission" date="2019-05" db="EMBL/GenBank/DDBJ databases">
        <authorList>
            <person name="Chen C."/>
        </authorList>
    </citation>
    <scope>NUCLEOTIDE SEQUENCE [LARGE SCALE GENOMIC DNA]</scope>
    <source>
        <strain evidence="2 3">HB172198</strain>
    </source>
</reference>
<feature type="transmembrane region" description="Helical" evidence="1">
    <location>
        <begin position="37"/>
        <end position="55"/>
    </location>
</feature>
<evidence type="ECO:0000313" key="2">
    <source>
        <dbReference type="EMBL" id="QCT02462.1"/>
    </source>
</evidence>
<dbReference type="InterPro" id="IPR014245">
    <property type="entry name" value="Spore_III_AF"/>
</dbReference>
<dbReference type="Pfam" id="PF09581">
    <property type="entry name" value="Spore_III_AF"/>
    <property type="match status" value="1"/>
</dbReference>
<proteinExistence type="predicted"/>
<dbReference type="Proteomes" id="UP000300879">
    <property type="component" value="Chromosome"/>
</dbReference>
<dbReference type="RefSeq" id="WP_175415252.1">
    <property type="nucleotide sequence ID" value="NZ_CP040396.1"/>
</dbReference>
<name>A0A4P8XIM8_9BACL</name>
<keyword evidence="1" id="KW-1133">Transmembrane helix</keyword>
<accession>A0A4P8XIM8</accession>
<keyword evidence="1" id="KW-0472">Membrane</keyword>
<dbReference type="KEGG" id="palo:E6C60_1747"/>
<organism evidence="2 3">
    <name type="scientific">Paenibacillus algicola</name>
    <dbReference type="NCBI Taxonomy" id="2565926"/>
    <lineage>
        <taxon>Bacteria</taxon>
        <taxon>Bacillati</taxon>
        <taxon>Bacillota</taxon>
        <taxon>Bacilli</taxon>
        <taxon>Bacillales</taxon>
        <taxon>Paenibacillaceae</taxon>
        <taxon>Paenibacillus</taxon>
    </lineage>
</organism>
<feature type="transmembrane region" description="Helical" evidence="1">
    <location>
        <begin position="6"/>
        <end position="25"/>
    </location>
</feature>
<dbReference type="EMBL" id="CP040396">
    <property type="protein sequence ID" value="QCT02462.1"/>
    <property type="molecule type" value="Genomic_DNA"/>
</dbReference>
<evidence type="ECO:0000313" key="3">
    <source>
        <dbReference type="Proteomes" id="UP000300879"/>
    </source>
</evidence>
<keyword evidence="3" id="KW-1185">Reference proteome</keyword>
<gene>
    <name evidence="2" type="ORF">E6C60_1747</name>
</gene>
<sequence length="257" mass="28340">MDWLSEWLRNVILIVIFAALVELLLPGNSMQRYARLVLSLMVLLALLQPILQLFHEAPEVRLAEQLESIEQGSKQAQTGLAQILAQAEDIKETRERQSLQWAAEQAALEMKKEIAAETGEEPEAVEVSLLLQEAGRGSEPEPVISSVVVRLRPPGENMNNVQTPSGSGRKDIEPVSIDPVVIEVEQRPDDSEQEVSAQPYGAEQEAWLKAQEAAVKKLLRASWSIQEKNITVTAENKLKEGARIGKVEQEAGAVAGR</sequence>
<evidence type="ECO:0000256" key="1">
    <source>
        <dbReference type="SAM" id="Phobius"/>
    </source>
</evidence>
<keyword evidence="1" id="KW-0812">Transmembrane</keyword>
<protein>
    <submittedName>
        <fullName evidence="2">Stage III sporulation protein AF</fullName>
    </submittedName>
</protein>
<dbReference type="NCBIfam" id="TIGR02896">
    <property type="entry name" value="spore_III_AF"/>
    <property type="match status" value="1"/>
</dbReference>
<dbReference type="AlphaFoldDB" id="A0A4P8XIM8"/>